<dbReference type="InterPro" id="IPR003593">
    <property type="entry name" value="AAA+_ATPase"/>
</dbReference>
<keyword evidence="1" id="KW-0813">Transport</keyword>
<dbReference type="InterPro" id="IPR051782">
    <property type="entry name" value="ABC_Transporter_VariousFunc"/>
</dbReference>
<dbReference type="eggNOG" id="COG1131">
    <property type="taxonomic scope" value="Bacteria"/>
</dbReference>
<evidence type="ECO:0000313" key="6">
    <source>
        <dbReference type="Proteomes" id="UP000013520"/>
    </source>
</evidence>
<dbReference type="CDD" id="cd03230">
    <property type="entry name" value="ABC_DR_subfamily_A"/>
    <property type="match status" value="1"/>
</dbReference>
<dbReference type="OrthoDB" id="9804819at2"/>
<keyword evidence="3" id="KW-0067">ATP-binding</keyword>
<feature type="domain" description="ABC transporter" evidence="4">
    <location>
        <begin position="2"/>
        <end position="227"/>
    </location>
</feature>
<accession>R4KUJ0</accession>
<dbReference type="EMBL" id="CP003273">
    <property type="protein sequence ID" value="AGL03291.1"/>
    <property type="molecule type" value="Genomic_DNA"/>
</dbReference>
<protein>
    <submittedName>
        <fullName evidence="5">ABC-type multidrug transport system, ATPase component</fullName>
    </submittedName>
</protein>
<dbReference type="PANTHER" id="PTHR42939:SF1">
    <property type="entry name" value="ABC TRANSPORTER ATP-BINDING PROTEIN ALBC-RELATED"/>
    <property type="match status" value="1"/>
</dbReference>
<evidence type="ECO:0000256" key="3">
    <source>
        <dbReference type="ARBA" id="ARBA00022840"/>
    </source>
</evidence>
<dbReference type="KEGG" id="dgi:Desgi_4012"/>
<keyword evidence="2" id="KW-0547">Nucleotide-binding</keyword>
<dbReference type="HOGENOM" id="CLU_000604_1_2_9"/>
<dbReference type="STRING" id="767817.Desgi_4012"/>
<keyword evidence="6" id="KW-1185">Reference proteome</keyword>
<dbReference type="Pfam" id="PF00005">
    <property type="entry name" value="ABC_tran"/>
    <property type="match status" value="1"/>
</dbReference>
<dbReference type="RefSeq" id="WP_006523804.1">
    <property type="nucleotide sequence ID" value="NC_021184.1"/>
</dbReference>
<proteinExistence type="predicted"/>
<dbReference type="GO" id="GO:0005524">
    <property type="term" value="F:ATP binding"/>
    <property type="evidence" value="ECO:0007669"/>
    <property type="project" value="UniProtKB-KW"/>
</dbReference>
<dbReference type="AlphaFoldDB" id="R4KUJ0"/>
<evidence type="ECO:0000313" key="5">
    <source>
        <dbReference type="EMBL" id="AGL03291.1"/>
    </source>
</evidence>
<dbReference type="SMART" id="SM00382">
    <property type="entry name" value="AAA"/>
    <property type="match status" value="1"/>
</dbReference>
<name>R4KUJ0_9FIRM</name>
<evidence type="ECO:0000259" key="4">
    <source>
        <dbReference type="PROSITE" id="PS50893"/>
    </source>
</evidence>
<sequence>MIEARNISKMFDDSVALADVSINVKKGSIYGLVGSNGAGKTTLLKILAGIYRQDQGEVLIDNQKVFENIDIKSKTVFIPDSLYFFSQYTVKDMARFYQRIYDNWNEERYQKLKNVFQLDEHKKIQRMSKGMQRQAAFWLALALKPDYLILDEPLDGLDPVMRRKVRNLIIQDTADREMTVLISSHNLRELEDLCDCIGVLHQGRLIVEKELDDLKSDIHKVQAAFPDDVPENIFENDDVLYREKRGSVQLFIIRGKKDEVIKNVSQHHPLILDILPLTLEEIFIYEMGEIGYEIKNVIFK</sequence>
<dbReference type="InterPro" id="IPR003439">
    <property type="entry name" value="ABC_transporter-like_ATP-bd"/>
</dbReference>
<dbReference type="Proteomes" id="UP000013520">
    <property type="component" value="Chromosome"/>
</dbReference>
<evidence type="ECO:0000256" key="2">
    <source>
        <dbReference type="ARBA" id="ARBA00022741"/>
    </source>
</evidence>
<organism evidence="5 6">
    <name type="scientific">Desulfoscipio gibsoniae DSM 7213</name>
    <dbReference type="NCBI Taxonomy" id="767817"/>
    <lineage>
        <taxon>Bacteria</taxon>
        <taxon>Bacillati</taxon>
        <taxon>Bacillota</taxon>
        <taxon>Clostridia</taxon>
        <taxon>Eubacteriales</taxon>
        <taxon>Desulfallaceae</taxon>
        <taxon>Desulfoscipio</taxon>
    </lineage>
</organism>
<gene>
    <name evidence="5" type="ORF">Desgi_4012</name>
</gene>
<dbReference type="Gene3D" id="3.40.50.300">
    <property type="entry name" value="P-loop containing nucleotide triphosphate hydrolases"/>
    <property type="match status" value="1"/>
</dbReference>
<dbReference type="PROSITE" id="PS50893">
    <property type="entry name" value="ABC_TRANSPORTER_2"/>
    <property type="match status" value="1"/>
</dbReference>
<reference evidence="5 6" key="1">
    <citation type="submission" date="2012-01" db="EMBL/GenBank/DDBJ databases">
        <title>Complete sequence of Desulfotomaculum gibsoniae DSM 7213.</title>
        <authorList>
            <consortium name="US DOE Joint Genome Institute"/>
            <person name="Lucas S."/>
            <person name="Han J."/>
            <person name="Lapidus A."/>
            <person name="Cheng J.-F."/>
            <person name="Goodwin L."/>
            <person name="Pitluck S."/>
            <person name="Peters L."/>
            <person name="Ovchinnikova G."/>
            <person name="Teshima H."/>
            <person name="Detter J.C."/>
            <person name="Han C."/>
            <person name="Tapia R."/>
            <person name="Land M."/>
            <person name="Hauser L."/>
            <person name="Kyrpides N."/>
            <person name="Ivanova N."/>
            <person name="Pagani I."/>
            <person name="Parshina S."/>
            <person name="Plugge C."/>
            <person name="Muyzer G."/>
            <person name="Kuever J."/>
            <person name="Ivanova A."/>
            <person name="Nazina T."/>
            <person name="Klenk H.-P."/>
            <person name="Brambilla E."/>
            <person name="Spring S."/>
            <person name="Stams A.F."/>
            <person name="Woyke T."/>
        </authorList>
    </citation>
    <scope>NUCLEOTIDE SEQUENCE [LARGE SCALE GENOMIC DNA]</scope>
    <source>
        <strain evidence="5 6">DSM 7213</strain>
    </source>
</reference>
<dbReference type="SUPFAM" id="SSF52540">
    <property type="entry name" value="P-loop containing nucleoside triphosphate hydrolases"/>
    <property type="match status" value="1"/>
</dbReference>
<dbReference type="PANTHER" id="PTHR42939">
    <property type="entry name" value="ABC TRANSPORTER ATP-BINDING PROTEIN ALBC-RELATED"/>
    <property type="match status" value="1"/>
</dbReference>
<evidence type="ECO:0000256" key="1">
    <source>
        <dbReference type="ARBA" id="ARBA00022448"/>
    </source>
</evidence>
<dbReference type="GO" id="GO:0016887">
    <property type="term" value="F:ATP hydrolysis activity"/>
    <property type="evidence" value="ECO:0007669"/>
    <property type="project" value="InterPro"/>
</dbReference>
<dbReference type="InterPro" id="IPR027417">
    <property type="entry name" value="P-loop_NTPase"/>
</dbReference>